<dbReference type="AlphaFoldDB" id="A0AAD7UG90"/>
<proteinExistence type="predicted"/>
<dbReference type="PANTHER" id="PTHR11474">
    <property type="entry name" value="TYROSINASE FAMILY MEMBER"/>
    <property type="match status" value="1"/>
</dbReference>
<dbReference type="Gene3D" id="1.10.1280.10">
    <property type="entry name" value="Di-copper center containing domain from catechol oxidase"/>
    <property type="match status" value="1"/>
</dbReference>
<dbReference type="InterPro" id="IPR008922">
    <property type="entry name" value="Di-copper_centre_dom_sf"/>
</dbReference>
<protein>
    <recommendedName>
        <fullName evidence="3">Tyrosinase copper-binding domain-containing protein</fullName>
    </recommendedName>
</protein>
<dbReference type="EMBL" id="JAQMWT010000340">
    <property type="protein sequence ID" value="KAJ8604102.1"/>
    <property type="molecule type" value="Genomic_DNA"/>
</dbReference>
<dbReference type="GO" id="GO:0046872">
    <property type="term" value="F:metal ion binding"/>
    <property type="evidence" value="ECO:0007669"/>
    <property type="project" value="UniProtKB-KW"/>
</dbReference>
<evidence type="ECO:0000256" key="2">
    <source>
        <dbReference type="ARBA" id="ARBA00023008"/>
    </source>
</evidence>
<organism evidence="4 5">
    <name type="scientific">Chrysophaeum taylorii</name>
    <dbReference type="NCBI Taxonomy" id="2483200"/>
    <lineage>
        <taxon>Eukaryota</taxon>
        <taxon>Sar</taxon>
        <taxon>Stramenopiles</taxon>
        <taxon>Ochrophyta</taxon>
        <taxon>Pelagophyceae</taxon>
        <taxon>Pelagomonadales</taxon>
        <taxon>Pelagomonadaceae</taxon>
        <taxon>Chrysophaeum</taxon>
    </lineage>
</organism>
<reference evidence="4" key="1">
    <citation type="submission" date="2023-01" db="EMBL/GenBank/DDBJ databases">
        <title>Metagenome sequencing of chrysophaentin producing Chrysophaeum taylorii.</title>
        <authorList>
            <person name="Davison J."/>
            <person name="Bewley C."/>
        </authorList>
    </citation>
    <scope>NUCLEOTIDE SEQUENCE</scope>
    <source>
        <strain evidence="4">NIES-1699</strain>
    </source>
</reference>
<evidence type="ECO:0000313" key="5">
    <source>
        <dbReference type="Proteomes" id="UP001230188"/>
    </source>
</evidence>
<keyword evidence="5" id="KW-1185">Reference proteome</keyword>
<dbReference type="PANTHER" id="PTHR11474:SF126">
    <property type="entry name" value="TYROSINASE-LIKE PROTEIN TYR-1-RELATED"/>
    <property type="match status" value="1"/>
</dbReference>
<gene>
    <name evidence="4" type="ORF">CTAYLR_001761</name>
</gene>
<accession>A0AAD7UG90</accession>
<keyword evidence="2" id="KW-0186">Copper</keyword>
<evidence type="ECO:0000313" key="4">
    <source>
        <dbReference type="EMBL" id="KAJ8604102.1"/>
    </source>
</evidence>
<sequence>MTELAKAAHSVYGAVVDEGSHRSTYGAVDKADELVARPAGVGTRVARVAKEARPAVGAALFRLTTYACLGLLGYAVAYARRKGAIELYSDRAALREGVQRYCEDGVCVIASNRYERDLGRPIANGLYEGIILELFQETRLEANDAESCEVSEELVVVDRGGCELDVMATRVGSYWLSATTATGMIVEFELVGKYVRREIRDLASDDRARFIDAIAVTHAVPDAVGRQKYGARYRSTDWFTTQHQFWSASRSCDHWHAGSGFLNMHASFTRRYEQTLQAIDERVVVAYWDFTIEDATRDCCFAESVLWSSDWFSTVEPNNSLNILDSGRFAFLPIRKSTRVEMQDRNAYGLLTVPWNTNPSPFLTRSQQVYGLANVVNVPHFGCAEFSGVMSSSRAYGLAMNSIASTLHSPVHGMIGGYWNYVPEIEAEQGSFNEHMYNVSSASNAITKMLWRMGIVECPKFCAPDTPAVDCTCNLSRPRLEKHYSGLSAWDILNTTGALSLYSAMAGATFDDSNHNSSIWDIVLRQVANGGHVGTATTDGSPTDPTFWLIHGMQERFLQQLRFLNDTGLWYFDQTWQVVTGNNFYYDWSNATRSEDIPYKNKSATCSGHRENDIIPFANILEDQPKPFLTNLEYYNMTKAFSPHLPYVYDQLLNWTQCGWAFGLDLEGSSNP</sequence>
<dbReference type="InterPro" id="IPR050316">
    <property type="entry name" value="Tyrosinase/Hemocyanin"/>
</dbReference>
<name>A0AAD7UG90_9STRA</name>
<feature type="domain" description="Tyrosinase copper-binding" evidence="3">
    <location>
        <begin position="240"/>
        <end position="442"/>
    </location>
</feature>
<dbReference type="GO" id="GO:0016491">
    <property type="term" value="F:oxidoreductase activity"/>
    <property type="evidence" value="ECO:0007669"/>
    <property type="project" value="InterPro"/>
</dbReference>
<keyword evidence="1" id="KW-0479">Metal-binding</keyword>
<evidence type="ECO:0000256" key="1">
    <source>
        <dbReference type="ARBA" id="ARBA00022723"/>
    </source>
</evidence>
<dbReference type="SUPFAM" id="SSF48056">
    <property type="entry name" value="Di-copper centre-containing domain"/>
    <property type="match status" value="1"/>
</dbReference>
<comment type="caution">
    <text evidence="4">The sequence shown here is derived from an EMBL/GenBank/DDBJ whole genome shotgun (WGS) entry which is preliminary data.</text>
</comment>
<evidence type="ECO:0000259" key="3">
    <source>
        <dbReference type="Pfam" id="PF00264"/>
    </source>
</evidence>
<dbReference type="Proteomes" id="UP001230188">
    <property type="component" value="Unassembled WGS sequence"/>
</dbReference>
<dbReference type="InterPro" id="IPR002227">
    <property type="entry name" value="Tyrosinase_Cu-bd"/>
</dbReference>
<dbReference type="Pfam" id="PF00264">
    <property type="entry name" value="Tyrosinase"/>
    <property type="match status" value="1"/>
</dbReference>